<dbReference type="Proteomes" id="UP001642540">
    <property type="component" value="Unassembled WGS sequence"/>
</dbReference>
<protein>
    <submittedName>
        <fullName evidence="3">Uncharacterized protein</fullName>
    </submittedName>
</protein>
<feature type="compositionally biased region" description="Basic and acidic residues" evidence="1">
    <location>
        <begin position="518"/>
        <end position="533"/>
    </location>
</feature>
<dbReference type="EMBL" id="CAXLJM020000025">
    <property type="protein sequence ID" value="CAL8092819.1"/>
    <property type="molecule type" value="Genomic_DNA"/>
</dbReference>
<keyword evidence="4" id="KW-1185">Reference proteome</keyword>
<accession>A0ABP1Q7U2</accession>
<feature type="region of interest" description="Disordered" evidence="1">
    <location>
        <begin position="132"/>
        <end position="166"/>
    </location>
</feature>
<comment type="caution">
    <text evidence="3">The sequence shown here is derived from an EMBL/GenBank/DDBJ whole genome shotgun (WGS) entry which is preliminary data.</text>
</comment>
<evidence type="ECO:0000256" key="2">
    <source>
        <dbReference type="SAM" id="Phobius"/>
    </source>
</evidence>
<evidence type="ECO:0000256" key="1">
    <source>
        <dbReference type="SAM" id="MobiDB-lite"/>
    </source>
</evidence>
<keyword evidence="2" id="KW-1133">Transmembrane helix</keyword>
<evidence type="ECO:0000313" key="3">
    <source>
        <dbReference type="EMBL" id="CAL8092819.1"/>
    </source>
</evidence>
<keyword evidence="2" id="KW-0812">Transmembrane</keyword>
<feature type="region of interest" description="Disordered" evidence="1">
    <location>
        <begin position="396"/>
        <end position="542"/>
    </location>
</feature>
<feature type="compositionally biased region" description="Polar residues" evidence="1">
    <location>
        <begin position="468"/>
        <end position="478"/>
    </location>
</feature>
<proteinExistence type="predicted"/>
<feature type="compositionally biased region" description="Polar residues" evidence="1">
    <location>
        <begin position="214"/>
        <end position="226"/>
    </location>
</feature>
<keyword evidence="2" id="KW-0472">Membrane</keyword>
<feature type="compositionally biased region" description="Basic and acidic residues" evidence="1">
    <location>
        <begin position="435"/>
        <end position="463"/>
    </location>
</feature>
<feature type="transmembrane region" description="Helical" evidence="2">
    <location>
        <begin position="562"/>
        <end position="584"/>
    </location>
</feature>
<feature type="compositionally biased region" description="Basic and acidic residues" evidence="1">
    <location>
        <begin position="134"/>
        <end position="148"/>
    </location>
</feature>
<organism evidence="3 4">
    <name type="scientific">Orchesella dallaii</name>
    <dbReference type="NCBI Taxonomy" id="48710"/>
    <lineage>
        <taxon>Eukaryota</taxon>
        <taxon>Metazoa</taxon>
        <taxon>Ecdysozoa</taxon>
        <taxon>Arthropoda</taxon>
        <taxon>Hexapoda</taxon>
        <taxon>Collembola</taxon>
        <taxon>Entomobryomorpha</taxon>
        <taxon>Entomobryoidea</taxon>
        <taxon>Orchesellidae</taxon>
        <taxon>Orchesellinae</taxon>
        <taxon>Orchesella</taxon>
    </lineage>
</organism>
<reference evidence="3 4" key="1">
    <citation type="submission" date="2024-08" db="EMBL/GenBank/DDBJ databases">
        <authorList>
            <person name="Cucini C."/>
            <person name="Frati F."/>
        </authorList>
    </citation>
    <scope>NUCLEOTIDE SEQUENCE [LARGE SCALE GENOMIC DNA]</scope>
</reference>
<sequence length="745" mass="84161">MGRFESPIHVVGLFITASVVSVGFIFFINAEAHSRLTALPSSLPHRDSSNAEETIRENPSLSSSSISSELTYTSSNYNNSSASSSYSSSFVMEGTNMTLLNFLEDGLTKLLSLIKQAKNTYRSYYLGHHHQHHHEYNMEGKEQKKEKGGSAYNNRNYSRKERQVATYNRRYKRAVISPSKQRKLERKEPYYWQMLEDNEHQEKQLRRHNLKELPSSSMSTGQYTYSHTQQPHYPHHQQHQHDEEHHQQQHQLGESNSHYTAVASASTGKIDTLSQQHSSASNPASDFHKIRHAMNKLGGLDISVVERMILDTKSNSRSQQGKHFKNGYTNNRGHHHKGHYQNKNSIPMAEPLLTTSTTKTTQQVRQDGLYVANQLRQQQQQLAQSLLPPTVTWFDNERESRSSSEGEEDLPLPSSSHSTGSLGKMLDDDNDSGDDGDKASEAENEIEIKYMYPRDREQKEIKGRKPTGRSNQRSSSPSHGDDENEGNEKDHYSFAITTKDDNDEENENRSASYYGSGEEGKRNVNRDEDGREDAYEEEELESPVVRMGNHHSEKDCYKTDDVLIVVAITCCLNFAFVLVIWVFVRWFSISSNSKEKDFQNLGDCDDTLDPTIVFHGVTEDPCWTLTSTERKCDRVGGSSGELARRCGGNGVGGIPPTPTHSVKTQRLFSERSAHDDDDDMYPRVGSCDGAGATIPTSVMNDKRLSGDGVFIMNGSSGHAFRPEHVPPHIIHHSYSQSMEDLRYLG</sequence>
<name>A0ABP1Q7U2_9HEXA</name>
<feature type="compositionally biased region" description="Basic and acidic residues" evidence="1">
    <location>
        <begin position="44"/>
        <end position="56"/>
    </location>
</feature>
<feature type="region of interest" description="Disordered" evidence="1">
    <location>
        <begin position="41"/>
        <end position="66"/>
    </location>
</feature>
<feature type="region of interest" description="Disordered" evidence="1">
    <location>
        <begin position="212"/>
        <end position="254"/>
    </location>
</feature>
<evidence type="ECO:0000313" key="4">
    <source>
        <dbReference type="Proteomes" id="UP001642540"/>
    </source>
</evidence>
<feature type="region of interest" description="Disordered" evidence="1">
    <location>
        <begin position="313"/>
        <end position="345"/>
    </location>
</feature>
<gene>
    <name evidence="3" type="ORF">ODALV1_LOCUS8334</name>
</gene>
<feature type="transmembrane region" description="Helical" evidence="2">
    <location>
        <begin position="7"/>
        <end position="28"/>
    </location>
</feature>